<accession>A0ABQ9GLH1</accession>
<organism evidence="2 3">
    <name type="scientific">Dryococelus australis</name>
    <dbReference type="NCBI Taxonomy" id="614101"/>
    <lineage>
        <taxon>Eukaryota</taxon>
        <taxon>Metazoa</taxon>
        <taxon>Ecdysozoa</taxon>
        <taxon>Arthropoda</taxon>
        <taxon>Hexapoda</taxon>
        <taxon>Insecta</taxon>
        <taxon>Pterygota</taxon>
        <taxon>Neoptera</taxon>
        <taxon>Polyneoptera</taxon>
        <taxon>Phasmatodea</taxon>
        <taxon>Verophasmatodea</taxon>
        <taxon>Anareolatae</taxon>
        <taxon>Phasmatidae</taxon>
        <taxon>Eurycanthinae</taxon>
        <taxon>Dryococelus</taxon>
    </lineage>
</organism>
<reference evidence="2 3" key="1">
    <citation type="submission" date="2023-02" db="EMBL/GenBank/DDBJ databases">
        <title>LHISI_Scaffold_Assembly.</title>
        <authorList>
            <person name="Stuart O.P."/>
            <person name="Cleave R."/>
            <person name="Magrath M.J.L."/>
            <person name="Mikheyev A.S."/>
        </authorList>
    </citation>
    <scope>NUCLEOTIDE SEQUENCE [LARGE SCALE GENOMIC DNA]</scope>
    <source>
        <strain evidence="2">Daus_M_001</strain>
        <tissue evidence="2">Leg muscle</tissue>
    </source>
</reference>
<keyword evidence="3" id="KW-1185">Reference proteome</keyword>
<evidence type="ECO:0000313" key="2">
    <source>
        <dbReference type="EMBL" id="KAJ8872882.1"/>
    </source>
</evidence>
<name>A0ABQ9GLH1_9NEOP</name>
<proteinExistence type="predicted"/>
<dbReference type="EMBL" id="JARBHB010000011">
    <property type="protein sequence ID" value="KAJ8872882.1"/>
    <property type="molecule type" value="Genomic_DNA"/>
</dbReference>
<sequence>MPYFPYGGIFENCTRIGDWEMLQLCYDKRAVWYYNQDNNLVALELQTFIMCTKSHTDIYISDILHSSEAERMEITEDEVQSPAGAEDPDDSENESEKQRTMDQWIMRGFIRTSRCVLNLPVIPNLTMMYRILFSLAVTSCSQNDEPFENI</sequence>
<gene>
    <name evidence="2" type="ORF">PR048_026498</name>
</gene>
<evidence type="ECO:0000256" key="1">
    <source>
        <dbReference type="SAM" id="MobiDB-lite"/>
    </source>
</evidence>
<evidence type="ECO:0000313" key="3">
    <source>
        <dbReference type="Proteomes" id="UP001159363"/>
    </source>
</evidence>
<comment type="caution">
    <text evidence="2">The sequence shown here is derived from an EMBL/GenBank/DDBJ whole genome shotgun (WGS) entry which is preliminary data.</text>
</comment>
<dbReference type="Proteomes" id="UP001159363">
    <property type="component" value="Chromosome 10"/>
</dbReference>
<protein>
    <submittedName>
        <fullName evidence="2">Uncharacterized protein</fullName>
    </submittedName>
</protein>
<feature type="region of interest" description="Disordered" evidence="1">
    <location>
        <begin position="73"/>
        <end position="98"/>
    </location>
</feature>